<feature type="region of interest" description="Disordered" evidence="1">
    <location>
        <begin position="133"/>
        <end position="152"/>
    </location>
</feature>
<feature type="region of interest" description="Disordered" evidence="1">
    <location>
        <begin position="183"/>
        <end position="205"/>
    </location>
</feature>
<evidence type="ECO:0000313" key="4">
    <source>
        <dbReference type="EMBL" id="ETV95748.1"/>
    </source>
</evidence>
<dbReference type="RefSeq" id="XP_008875499.1">
    <property type="nucleotide sequence ID" value="XM_008877277.1"/>
</dbReference>
<evidence type="ECO:0000256" key="2">
    <source>
        <dbReference type="SAM" id="SignalP"/>
    </source>
</evidence>
<feature type="domain" description="Calponin-homology (CH)" evidence="3">
    <location>
        <begin position="417"/>
        <end position="528"/>
    </location>
</feature>
<evidence type="ECO:0000256" key="1">
    <source>
        <dbReference type="SAM" id="MobiDB-lite"/>
    </source>
</evidence>
<sequence>MAPPLGHDEKKWLHWLNSLPLASCLLVDSFAGLQSGDVLFQIAGALQTLQPPLLKASAAAQAAHKIQQVLNVVMPHIPRHASGYQLRDPESVLDVLDGHVPAICTVLAILKTLWVQRHIRLQQKLYIDAQVDTLQHTPPPPRRPTKHPPTKTTVAVSYPAPARLVPKAFRPPSVAWNTSTLVEPSGTTHVTKPSTTPNQARPTTAPPQQPFHVQYMMDPLWITPDTSGIGIRPTRQRPKAPILALPKAYAVCRWLRSLGIALPFDRLPGAEACTAETFVALSGRAFQDGVILCQVAAVLAYRSGPPFVKSKLRPLVDQPGRFVPQGCCVAPQNAAHKRHNVQLALTFLRQLHAIPSTLVHVDDPDHPQFIADVWHLLHRVFKLSTKTNAFAAESALESSPSNERPPAKLNRLPCVTVEQIHRVREWLDSLGYAIPLQRPSLLQDALRNGSLLCHLINRMATIPTPLPVHNKPSTLHQANENVFRALSALRALRPSIAPAMYTRHAEPILKGQGHVVWGLLYCMMETFQHVPAQTAPSARPDSRHTTAALADHKVVLVEWLRTQGYLDQLDDVKGRPTFDDVQVHLQNGVLLSQLAARVTNVPLAVNLPLQSSPISKQVAWSNIQHALELLRHHPDMPQRFLWCEEKIYAGETQVLVGLLQDIRRVHDNAAAVQPKAPPPTALSDPVRPPSPAAAPISPQTPADDEDDAAGLVTCWHVDTQVHSTHQWRETDIDPSEDLFPQRHHPPDAPTGDLAVMWHVDDDVVPQPQQFKLESTLVELASWLQSMHVDGAPATLDAPTLPQFQDGLILVSLIERVNHVRRLDGVCRAPNGKRASCLHNIRKVLDLLRQKKSMPLTLLRRDKDILAGNQQVIVALLDQIRRAYGHHLAKP</sequence>
<dbReference type="eggNOG" id="ENOG502SB7K">
    <property type="taxonomic scope" value="Eukaryota"/>
</dbReference>
<organism evidence="4">
    <name type="scientific">Aphanomyces invadans</name>
    <dbReference type="NCBI Taxonomy" id="157072"/>
    <lineage>
        <taxon>Eukaryota</taxon>
        <taxon>Sar</taxon>
        <taxon>Stramenopiles</taxon>
        <taxon>Oomycota</taxon>
        <taxon>Saprolegniomycetes</taxon>
        <taxon>Saprolegniales</taxon>
        <taxon>Verrucalvaceae</taxon>
        <taxon>Aphanomyces</taxon>
    </lineage>
</organism>
<feature type="chain" id="PRO_5001534859" description="Calponin-homology (CH) domain-containing protein" evidence="2">
    <location>
        <begin position="25"/>
        <end position="890"/>
    </location>
</feature>
<gene>
    <name evidence="4" type="ORF">H310_10820</name>
</gene>
<dbReference type="VEuPathDB" id="FungiDB:H310_10820"/>
<dbReference type="SUPFAM" id="SSF47576">
    <property type="entry name" value="Calponin-homology domain, CH-domain"/>
    <property type="match status" value="4"/>
</dbReference>
<dbReference type="InterPro" id="IPR036872">
    <property type="entry name" value="CH_dom_sf"/>
</dbReference>
<evidence type="ECO:0000259" key="3">
    <source>
        <dbReference type="PROSITE" id="PS50021"/>
    </source>
</evidence>
<dbReference type="PROSITE" id="PS50021">
    <property type="entry name" value="CH"/>
    <property type="match status" value="2"/>
</dbReference>
<feature type="domain" description="Calponin-homology (CH)" evidence="3">
    <location>
        <begin position="773"/>
        <end position="884"/>
    </location>
</feature>
<feature type="region of interest" description="Disordered" evidence="1">
    <location>
        <begin position="670"/>
        <end position="706"/>
    </location>
</feature>
<name>A0A024TP03_9STRA</name>
<feature type="signal peptide" evidence="2">
    <location>
        <begin position="1"/>
        <end position="24"/>
    </location>
</feature>
<dbReference type="CDD" id="cd00014">
    <property type="entry name" value="CH_SF"/>
    <property type="match status" value="2"/>
</dbReference>
<feature type="compositionally biased region" description="Polar residues" evidence="1">
    <location>
        <begin position="183"/>
        <end position="194"/>
    </location>
</feature>
<keyword evidence="2" id="KW-0732">Signal</keyword>
<dbReference type="EMBL" id="KI913979">
    <property type="protein sequence ID" value="ETV95748.1"/>
    <property type="molecule type" value="Genomic_DNA"/>
</dbReference>
<proteinExistence type="predicted"/>
<dbReference type="Gene3D" id="1.10.418.10">
    <property type="entry name" value="Calponin-like domain"/>
    <property type="match status" value="2"/>
</dbReference>
<accession>A0A024TP03</accession>
<dbReference type="AlphaFoldDB" id="A0A024TP03"/>
<feature type="compositionally biased region" description="Pro residues" evidence="1">
    <location>
        <begin position="675"/>
        <end position="692"/>
    </location>
</feature>
<protein>
    <recommendedName>
        <fullName evidence="3">Calponin-homology (CH) domain-containing protein</fullName>
    </recommendedName>
</protein>
<reference evidence="4" key="1">
    <citation type="submission" date="2013-12" db="EMBL/GenBank/DDBJ databases">
        <title>The Genome Sequence of Aphanomyces invadans NJM9701.</title>
        <authorList>
            <consortium name="The Broad Institute Genomics Platform"/>
            <person name="Russ C."/>
            <person name="Tyler B."/>
            <person name="van West P."/>
            <person name="Dieguez-Uribeondo J."/>
            <person name="Young S.K."/>
            <person name="Zeng Q."/>
            <person name="Gargeya S."/>
            <person name="Fitzgerald M."/>
            <person name="Abouelleil A."/>
            <person name="Alvarado L."/>
            <person name="Chapman S.B."/>
            <person name="Gainer-Dewar J."/>
            <person name="Goldberg J."/>
            <person name="Griggs A."/>
            <person name="Gujja S."/>
            <person name="Hansen M."/>
            <person name="Howarth C."/>
            <person name="Imamovic A."/>
            <person name="Ireland A."/>
            <person name="Larimer J."/>
            <person name="McCowan C."/>
            <person name="Murphy C."/>
            <person name="Pearson M."/>
            <person name="Poon T.W."/>
            <person name="Priest M."/>
            <person name="Roberts A."/>
            <person name="Saif S."/>
            <person name="Shea T."/>
            <person name="Sykes S."/>
            <person name="Wortman J."/>
            <person name="Nusbaum C."/>
            <person name="Birren B."/>
        </authorList>
    </citation>
    <scope>NUCLEOTIDE SEQUENCE [LARGE SCALE GENOMIC DNA]</scope>
    <source>
        <strain evidence="4">NJM9701</strain>
    </source>
</reference>
<dbReference type="OrthoDB" id="122837at2759"/>
<dbReference type="GeneID" id="20087870"/>
<dbReference type="Pfam" id="PF00307">
    <property type="entry name" value="CH"/>
    <property type="match status" value="1"/>
</dbReference>
<dbReference type="InterPro" id="IPR001715">
    <property type="entry name" value="CH_dom"/>
</dbReference>